<dbReference type="OMA" id="RLCYNTF"/>
<dbReference type="InterPro" id="IPR050471">
    <property type="entry name" value="AB_hydrolase"/>
</dbReference>
<evidence type="ECO:0000313" key="2">
    <source>
        <dbReference type="EMBL" id="CBZ25463.1"/>
    </source>
</evidence>
<feature type="domain" description="AB hydrolase-1" evidence="1">
    <location>
        <begin position="53"/>
        <end position="377"/>
    </location>
</feature>
<dbReference type="VEuPathDB" id="TriTrypDB:LmxM.17.1040"/>
<dbReference type="Pfam" id="PF00561">
    <property type="entry name" value="Abhydrolase_1"/>
    <property type="match status" value="1"/>
</dbReference>
<dbReference type="PhylomeDB" id="E9AR76"/>
<sequence length="432" mass="46655">MPGPSAPSPLSSPQRAAVLRPHDQFADVGRCRSTGRTIRLCYNTFGTAKDPCVLLVMGLASPGLFWDDRLCTSLAHSGPYHVIRFDNRDVGCSTHLDGCEGGDGALPVGPASYLRYAYAALRPGTRSIREVYTLNDMAADAFGLLDVLRIRFVHLVGSSAGGMIAQCMALAHPERVLSLTLMSTHSSSPHAQWPGIRDIMSLISLMPKSTSAKYANHIARATSAEERQRLCAERDAERVAAYAASFTKLLEKMSGNQRKYPFDHVAAQRQMTRIFRRSLYVNGGPRQFLALLNAPCRDDALRQRIISVAPMSQSKAGGDDRDSSRHATSAATTPFYVPTIIIQGDCDPLVPASNARHLASVIAGSRLYVVEGMGHTLIPALRDTYIRIIRDNVRAGEAAAQSLGRRAQETAAAAADAGLSAKKQPGKATSRL</sequence>
<dbReference type="RefSeq" id="XP_003873969.1">
    <property type="nucleotide sequence ID" value="XM_003873920.1"/>
</dbReference>
<dbReference type="Gene3D" id="3.40.50.1820">
    <property type="entry name" value="alpha/beta hydrolase"/>
    <property type="match status" value="1"/>
</dbReference>
<accession>E9AR76</accession>
<dbReference type="OrthoDB" id="8119704at2759"/>
<proteinExistence type="predicted"/>
<gene>
    <name evidence="2" type="ORF">LMXM_17_1040</name>
</gene>
<dbReference type="PANTHER" id="PTHR43433">
    <property type="entry name" value="HYDROLASE, ALPHA/BETA FOLD FAMILY PROTEIN"/>
    <property type="match status" value="1"/>
</dbReference>
<evidence type="ECO:0000313" key="3">
    <source>
        <dbReference type="Proteomes" id="UP000007259"/>
    </source>
</evidence>
<dbReference type="AlphaFoldDB" id="E9AR76"/>
<dbReference type="InterPro" id="IPR000073">
    <property type="entry name" value="AB_hydrolase_1"/>
</dbReference>
<dbReference type="EMBL" id="FR799570">
    <property type="protein sequence ID" value="CBZ25463.1"/>
    <property type="molecule type" value="Genomic_DNA"/>
</dbReference>
<dbReference type="SUPFAM" id="SSF53474">
    <property type="entry name" value="alpha/beta-Hydrolases"/>
    <property type="match status" value="1"/>
</dbReference>
<dbReference type="GO" id="GO:0016787">
    <property type="term" value="F:hydrolase activity"/>
    <property type="evidence" value="ECO:0007669"/>
    <property type="project" value="UniProtKB-KW"/>
</dbReference>
<evidence type="ECO:0000259" key="1">
    <source>
        <dbReference type="Pfam" id="PF00561"/>
    </source>
</evidence>
<dbReference type="Proteomes" id="UP000007259">
    <property type="component" value="Chromosome 17"/>
</dbReference>
<reference evidence="2 3" key="1">
    <citation type="journal article" date="2011" name="Genome Res.">
        <title>Chromosome and gene copy number variation allow major structural change between species and strains of Leishmania.</title>
        <authorList>
            <person name="Rogers M.B."/>
            <person name="Hilley J.D."/>
            <person name="Dickens N.J."/>
            <person name="Wilkes J."/>
            <person name="Bates P.A."/>
            <person name="Depledge D.P."/>
            <person name="Harris D."/>
            <person name="Her Y."/>
            <person name="Herzyk P."/>
            <person name="Imamura H."/>
            <person name="Otto T.D."/>
            <person name="Sanders M."/>
            <person name="Seeger K."/>
            <person name="Dujardin J.C."/>
            <person name="Berriman M."/>
            <person name="Smith D.F."/>
            <person name="Hertz-Fowler C."/>
            <person name="Mottram J.C."/>
        </authorList>
    </citation>
    <scope>NUCLEOTIDE SEQUENCE [LARGE SCALE GENOMIC DNA]</scope>
    <source>
        <strain evidence="2 3">MHOM/GT/2001/U1103</strain>
    </source>
</reference>
<name>E9AR76_LEIMU</name>
<keyword evidence="3" id="KW-1185">Reference proteome</keyword>
<dbReference type="GeneID" id="13450595"/>
<dbReference type="PANTHER" id="PTHR43433:SF5">
    <property type="entry name" value="AB HYDROLASE-1 DOMAIN-CONTAINING PROTEIN"/>
    <property type="match status" value="1"/>
</dbReference>
<dbReference type="KEGG" id="lmi:LMXM_17_1040"/>
<protein>
    <submittedName>
        <fullName evidence="2">Hydrolase-like protein</fullName>
    </submittedName>
</protein>
<organism evidence="2 3">
    <name type="scientific">Leishmania mexicana (strain MHOM/GT/2001/U1103)</name>
    <dbReference type="NCBI Taxonomy" id="929439"/>
    <lineage>
        <taxon>Eukaryota</taxon>
        <taxon>Discoba</taxon>
        <taxon>Euglenozoa</taxon>
        <taxon>Kinetoplastea</taxon>
        <taxon>Metakinetoplastina</taxon>
        <taxon>Trypanosomatida</taxon>
        <taxon>Trypanosomatidae</taxon>
        <taxon>Leishmaniinae</taxon>
        <taxon>Leishmania</taxon>
    </lineage>
</organism>
<dbReference type="InterPro" id="IPR029058">
    <property type="entry name" value="AB_hydrolase_fold"/>
</dbReference>